<name>A0A497E4T8_UNCAE</name>
<evidence type="ECO:0000256" key="2">
    <source>
        <dbReference type="ARBA" id="ARBA00022741"/>
    </source>
</evidence>
<evidence type="ECO:0000313" key="6">
    <source>
        <dbReference type="Proteomes" id="UP000279422"/>
    </source>
</evidence>
<dbReference type="PANTHER" id="PTHR24220:SF86">
    <property type="entry name" value="ABC TRANSPORTER ABCH.1"/>
    <property type="match status" value="1"/>
</dbReference>
<dbReference type="PROSITE" id="PS00211">
    <property type="entry name" value="ABC_TRANSPORTER_1"/>
    <property type="match status" value="1"/>
</dbReference>
<accession>A0A497E4T8</accession>
<evidence type="ECO:0000256" key="3">
    <source>
        <dbReference type="ARBA" id="ARBA00022840"/>
    </source>
</evidence>
<dbReference type="InterPro" id="IPR017871">
    <property type="entry name" value="ABC_transporter-like_CS"/>
</dbReference>
<protein>
    <submittedName>
        <fullName evidence="5">Macrolide ABC transporter ATP-binding protein</fullName>
    </submittedName>
</protein>
<dbReference type="Pfam" id="PF00005">
    <property type="entry name" value="ABC_tran"/>
    <property type="match status" value="1"/>
</dbReference>
<dbReference type="GO" id="GO:0022857">
    <property type="term" value="F:transmembrane transporter activity"/>
    <property type="evidence" value="ECO:0007669"/>
    <property type="project" value="TreeGrafter"/>
</dbReference>
<gene>
    <name evidence="5" type="ORF">DRJ00_02730</name>
</gene>
<keyword evidence="2" id="KW-0547">Nucleotide-binding</keyword>
<dbReference type="Gene3D" id="3.40.50.300">
    <property type="entry name" value="P-loop containing nucleotide triphosphate hydrolases"/>
    <property type="match status" value="1"/>
</dbReference>
<dbReference type="PANTHER" id="PTHR24220">
    <property type="entry name" value="IMPORT ATP-BINDING PROTEIN"/>
    <property type="match status" value="1"/>
</dbReference>
<dbReference type="GO" id="GO:0005886">
    <property type="term" value="C:plasma membrane"/>
    <property type="evidence" value="ECO:0007669"/>
    <property type="project" value="TreeGrafter"/>
</dbReference>
<sequence length="227" mass="25780">MEEVLFELKNVKKVYRVGEVYVPALRDVSLKVERGAFIAIVGRSGSGKSTLLHILGCLDKPTEGDFYLDGENILEASENRLASIRNRKIGFVFQQFNLLPRMTALENVETPCIYAGVKRRERIERARKVLKKVGLEEERFFHYPSQLSGGQRQKVAIARALINDPAIILADEPTGSLDSRSGDEILKIFQRLNEEGRTIILVTHEQYVAEYAGRIIRLKDGYIEDEK</sequence>
<keyword evidence="3 5" id="KW-0067">ATP-binding</keyword>
<dbReference type="InterPro" id="IPR017911">
    <property type="entry name" value="MacB-like_ATP-bd"/>
</dbReference>
<dbReference type="SMART" id="SM00382">
    <property type="entry name" value="AAA"/>
    <property type="match status" value="1"/>
</dbReference>
<dbReference type="InterPro" id="IPR003593">
    <property type="entry name" value="AAA+_ATPase"/>
</dbReference>
<dbReference type="InterPro" id="IPR027417">
    <property type="entry name" value="P-loop_NTPase"/>
</dbReference>
<dbReference type="InterPro" id="IPR015854">
    <property type="entry name" value="ABC_transpr_LolD-like"/>
</dbReference>
<dbReference type="FunFam" id="3.40.50.300:FF:000032">
    <property type="entry name" value="Export ABC transporter ATP-binding protein"/>
    <property type="match status" value="1"/>
</dbReference>
<dbReference type="PROSITE" id="PS50893">
    <property type="entry name" value="ABC_TRANSPORTER_2"/>
    <property type="match status" value="1"/>
</dbReference>
<evidence type="ECO:0000313" key="5">
    <source>
        <dbReference type="EMBL" id="RLE10027.1"/>
    </source>
</evidence>
<dbReference type="GO" id="GO:0016887">
    <property type="term" value="F:ATP hydrolysis activity"/>
    <property type="evidence" value="ECO:0007669"/>
    <property type="project" value="InterPro"/>
</dbReference>
<dbReference type="Proteomes" id="UP000279422">
    <property type="component" value="Unassembled WGS sequence"/>
</dbReference>
<organism evidence="5 6">
    <name type="scientific">Aerophobetes bacterium</name>
    <dbReference type="NCBI Taxonomy" id="2030807"/>
    <lineage>
        <taxon>Bacteria</taxon>
        <taxon>Candidatus Aerophobota</taxon>
    </lineage>
</organism>
<dbReference type="CDD" id="cd03255">
    <property type="entry name" value="ABC_MJ0796_LolCDE_FtsE"/>
    <property type="match status" value="1"/>
</dbReference>
<keyword evidence="1" id="KW-0813">Transport</keyword>
<evidence type="ECO:0000256" key="1">
    <source>
        <dbReference type="ARBA" id="ARBA00022448"/>
    </source>
</evidence>
<reference evidence="5 6" key="1">
    <citation type="submission" date="2018-06" db="EMBL/GenBank/DDBJ databases">
        <title>Extensive metabolic versatility and redundancy in microbially diverse, dynamic hydrothermal sediments.</title>
        <authorList>
            <person name="Dombrowski N."/>
            <person name="Teske A."/>
            <person name="Baker B.J."/>
        </authorList>
    </citation>
    <scope>NUCLEOTIDE SEQUENCE [LARGE SCALE GENOMIC DNA]</scope>
    <source>
        <strain evidence="5">B47_G16</strain>
    </source>
</reference>
<evidence type="ECO:0000259" key="4">
    <source>
        <dbReference type="PROSITE" id="PS50893"/>
    </source>
</evidence>
<comment type="caution">
    <text evidence="5">The sequence shown here is derived from an EMBL/GenBank/DDBJ whole genome shotgun (WGS) entry which is preliminary data.</text>
</comment>
<dbReference type="GO" id="GO:0098796">
    <property type="term" value="C:membrane protein complex"/>
    <property type="evidence" value="ECO:0007669"/>
    <property type="project" value="UniProtKB-ARBA"/>
</dbReference>
<dbReference type="SUPFAM" id="SSF52540">
    <property type="entry name" value="P-loop containing nucleoside triphosphate hydrolases"/>
    <property type="match status" value="1"/>
</dbReference>
<dbReference type="InterPro" id="IPR003439">
    <property type="entry name" value="ABC_transporter-like_ATP-bd"/>
</dbReference>
<dbReference type="GO" id="GO:0005524">
    <property type="term" value="F:ATP binding"/>
    <property type="evidence" value="ECO:0007669"/>
    <property type="project" value="UniProtKB-KW"/>
</dbReference>
<feature type="domain" description="ABC transporter" evidence="4">
    <location>
        <begin position="6"/>
        <end position="227"/>
    </location>
</feature>
<dbReference type="AlphaFoldDB" id="A0A497E4T8"/>
<dbReference type="EMBL" id="QMPZ01000020">
    <property type="protein sequence ID" value="RLE10027.1"/>
    <property type="molecule type" value="Genomic_DNA"/>
</dbReference>
<proteinExistence type="predicted"/>